<evidence type="ECO:0000256" key="6">
    <source>
        <dbReference type="ARBA" id="ARBA00044735"/>
    </source>
</evidence>
<dbReference type="OrthoDB" id="74240at2759"/>
<dbReference type="AlphaFoldDB" id="A0A397JJE2"/>
<dbReference type="Pfam" id="PF05347">
    <property type="entry name" value="Complex1_LYR"/>
    <property type="match status" value="1"/>
</dbReference>
<comment type="caution">
    <text evidence="8">The sequence shown here is derived from an EMBL/GenBank/DDBJ whole genome shotgun (WGS) entry which is preliminary data.</text>
</comment>
<keyword evidence="3" id="KW-0809">Transit peptide</keyword>
<dbReference type="Proteomes" id="UP000266861">
    <property type="component" value="Unassembled WGS sequence"/>
</dbReference>
<dbReference type="STRING" id="1348612.A0A397JJE2"/>
<evidence type="ECO:0000256" key="4">
    <source>
        <dbReference type="ARBA" id="ARBA00023128"/>
    </source>
</evidence>
<dbReference type="CDD" id="cd20262">
    <property type="entry name" value="Complex1_LYR_LYRM2"/>
    <property type="match status" value="1"/>
</dbReference>
<accession>A0A397JJE2</accession>
<comment type="subcellular location">
    <subcellularLocation>
        <location evidence="1">Mitochondrion</location>
    </subcellularLocation>
</comment>
<keyword evidence="4" id="KW-0496">Mitochondrion</keyword>
<sequence>MIILSSMFLVSTRITKPKNYATFTSGPTLKQFILKAQVINFYREMMKTTKLIHNKNDKKELRKWIRQEFKIYKSETNTEKIKELLSRGKKEFKRISGLIMLSS</sequence>
<evidence type="ECO:0000256" key="5">
    <source>
        <dbReference type="ARBA" id="ARBA00026235"/>
    </source>
</evidence>
<keyword evidence="9" id="KW-1185">Reference proteome</keyword>
<comment type="function">
    <text evidence="6">Involved in efficient integration of the N-module into mitochondrial respiratory chain complex I.</text>
</comment>
<reference evidence="8 9" key="1">
    <citation type="submission" date="2018-08" db="EMBL/GenBank/DDBJ databases">
        <title>Genome and evolution of the arbuscular mycorrhizal fungus Diversispora epigaea (formerly Glomus versiforme) and its bacterial endosymbionts.</title>
        <authorList>
            <person name="Sun X."/>
            <person name="Fei Z."/>
            <person name="Harrison M."/>
        </authorList>
    </citation>
    <scope>NUCLEOTIDE SEQUENCE [LARGE SCALE GENOMIC DNA]</scope>
    <source>
        <strain evidence="8 9">IT104</strain>
    </source>
</reference>
<evidence type="ECO:0000259" key="7">
    <source>
        <dbReference type="Pfam" id="PF05347"/>
    </source>
</evidence>
<organism evidence="8 9">
    <name type="scientific">Diversispora epigaea</name>
    <dbReference type="NCBI Taxonomy" id="1348612"/>
    <lineage>
        <taxon>Eukaryota</taxon>
        <taxon>Fungi</taxon>
        <taxon>Fungi incertae sedis</taxon>
        <taxon>Mucoromycota</taxon>
        <taxon>Glomeromycotina</taxon>
        <taxon>Glomeromycetes</taxon>
        <taxon>Diversisporales</taxon>
        <taxon>Diversisporaceae</taxon>
        <taxon>Diversispora</taxon>
    </lineage>
</organism>
<dbReference type="InterPro" id="IPR008011">
    <property type="entry name" value="Complex1_LYR_dom"/>
</dbReference>
<evidence type="ECO:0000256" key="3">
    <source>
        <dbReference type="ARBA" id="ARBA00022946"/>
    </source>
</evidence>
<dbReference type="PANTHER" id="PTHR13675">
    <property type="entry name" value="LYR MOTIF-CONTAINING PROTEIN 2"/>
    <property type="match status" value="1"/>
</dbReference>
<protein>
    <recommendedName>
        <fullName evidence="5">LYR motif-containing protein 2</fullName>
    </recommendedName>
</protein>
<dbReference type="InterPro" id="IPR045293">
    <property type="entry name" value="Complex1_LYR_LYRM2"/>
</dbReference>
<gene>
    <name evidence="8" type="ORF">Glove_31g16</name>
</gene>
<evidence type="ECO:0000313" key="8">
    <source>
        <dbReference type="EMBL" id="RHZ87707.1"/>
    </source>
</evidence>
<dbReference type="PANTHER" id="PTHR13675:SF0">
    <property type="entry name" value="LYR MOTIF-CONTAINING PROTEIN 2"/>
    <property type="match status" value="1"/>
</dbReference>
<dbReference type="GO" id="GO:0005739">
    <property type="term" value="C:mitochondrion"/>
    <property type="evidence" value="ECO:0007669"/>
    <property type="project" value="UniProtKB-SubCell"/>
</dbReference>
<dbReference type="EMBL" id="PQFF01000029">
    <property type="protein sequence ID" value="RHZ87707.1"/>
    <property type="molecule type" value="Genomic_DNA"/>
</dbReference>
<feature type="domain" description="Complex 1 LYR protein" evidence="7">
    <location>
        <begin position="37"/>
        <end position="93"/>
    </location>
</feature>
<name>A0A397JJE2_9GLOM</name>
<evidence type="ECO:0000313" key="9">
    <source>
        <dbReference type="Proteomes" id="UP000266861"/>
    </source>
</evidence>
<evidence type="ECO:0000256" key="1">
    <source>
        <dbReference type="ARBA" id="ARBA00004173"/>
    </source>
</evidence>
<evidence type="ECO:0000256" key="2">
    <source>
        <dbReference type="ARBA" id="ARBA00009508"/>
    </source>
</evidence>
<comment type="similarity">
    <text evidence="2">Belongs to the complex I LYR family.</text>
</comment>
<proteinExistence type="inferred from homology"/>